<dbReference type="PANTHER" id="PTHR23003:SF62">
    <property type="entry name" value="SERINE_ARGININE (SR)-TYPE SHUTTLING MRNA BINDING PROTEIN NPL3"/>
    <property type="match status" value="1"/>
</dbReference>
<dbReference type="CDD" id="cd00590">
    <property type="entry name" value="RRM_SF"/>
    <property type="match status" value="1"/>
</dbReference>
<dbReference type="GO" id="GO:0006397">
    <property type="term" value="P:mRNA processing"/>
    <property type="evidence" value="ECO:0007669"/>
    <property type="project" value="UniProtKB-KW"/>
</dbReference>
<evidence type="ECO:0000259" key="8">
    <source>
        <dbReference type="PROSITE" id="PS50102"/>
    </source>
</evidence>
<keyword evidence="10" id="KW-1185">Reference proteome</keyword>
<dbReference type="InterPro" id="IPR012677">
    <property type="entry name" value="Nucleotide-bd_a/b_plait_sf"/>
</dbReference>
<evidence type="ECO:0000256" key="3">
    <source>
        <dbReference type="ARBA" id="ARBA00022737"/>
    </source>
</evidence>
<keyword evidence="2" id="KW-0507">mRNA processing</keyword>
<dbReference type="Gene3D" id="3.30.70.330">
    <property type="match status" value="2"/>
</dbReference>
<keyword evidence="4 6" id="KW-0694">RNA-binding</keyword>
<dbReference type="PROSITE" id="PS50102">
    <property type="entry name" value="RRM"/>
    <property type="match status" value="1"/>
</dbReference>
<evidence type="ECO:0000313" key="9">
    <source>
        <dbReference type="EMBL" id="EEQ41839.1"/>
    </source>
</evidence>
<protein>
    <recommendedName>
        <fullName evidence="8">RRM domain-containing protein</fullName>
    </recommendedName>
</protein>
<feature type="region of interest" description="Disordered" evidence="7">
    <location>
        <begin position="285"/>
        <end position="331"/>
    </location>
</feature>
<feature type="compositionally biased region" description="Gly residues" evidence="7">
    <location>
        <begin position="291"/>
        <end position="303"/>
    </location>
</feature>
<dbReference type="GO" id="GO:0005737">
    <property type="term" value="C:cytoplasm"/>
    <property type="evidence" value="ECO:0007669"/>
    <property type="project" value="TreeGrafter"/>
</dbReference>
<evidence type="ECO:0000313" key="10">
    <source>
        <dbReference type="Proteomes" id="UP000001429"/>
    </source>
</evidence>
<feature type="region of interest" description="Disordered" evidence="7">
    <location>
        <begin position="208"/>
        <end position="231"/>
    </location>
</feature>
<dbReference type="InterPro" id="IPR035979">
    <property type="entry name" value="RBD_domain_sf"/>
</dbReference>
<dbReference type="GO" id="GO:0005634">
    <property type="term" value="C:nucleus"/>
    <property type="evidence" value="ECO:0007669"/>
    <property type="project" value="UniProtKB-SubCell"/>
</dbReference>
<dbReference type="Proteomes" id="UP000001429">
    <property type="component" value="Chromosome 1"/>
</dbReference>
<dbReference type="SMART" id="SM00360">
    <property type="entry name" value="RRM"/>
    <property type="match status" value="2"/>
</dbReference>
<dbReference type="PaxDb" id="5476-C4YFQ0"/>
<name>C4YFQ0_CANAW</name>
<comment type="subcellular location">
    <subcellularLocation>
        <location evidence="1">Nucleus</location>
    </subcellularLocation>
</comment>
<evidence type="ECO:0000256" key="1">
    <source>
        <dbReference type="ARBA" id="ARBA00004123"/>
    </source>
</evidence>
<organism evidence="9 10">
    <name type="scientific">Candida albicans (strain WO-1)</name>
    <name type="common">Yeast</name>
    <dbReference type="NCBI Taxonomy" id="294748"/>
    <lineage>
        <taxon>Eukaryota</taxon>
        <taxon>Fungi</taxon>
        <taxon>Dikarya</taxon>
        <taxon>Ascomycota</taxon>
        <taxon>Saccharomycotina</taxon>
        <taxon>Pichiomycetes</taxon>
        <taxon>Debaryomycetaceae</taxon>
        <taxon>Candida/Lodderomyces clade</taxon>
        <taxon>Candida</taxon>
    </lineage>
</organism>
<gene>
    <name evidence="9" type="ORF">CAWG_00026</name>
</gene>
<dbReference type="SUPFAM" id="SSF54928">
    <property type="entry name" value="RNA-binding domain, RBD"/>
    <property type="match status" value="1"/>
</dbReference>
<reference evidence="9 10" key="1">
    <citation type="journal article" date="2009" name="Nature">
        <title>Evolution of pathogenicity and sexual reproduction in eight Candida genomes.</title>
        <authorList>
            <person name="Butler G."/>
            <person name="Rasmussen M.D."/>
            <person name="Lin M.F."/>
            <person name="Santos M.A."/>
            <person name="Sakthikumar S."/>
            <person name="Munro C.A."/>
            <person name="Rheinbay E."/>
            <person name="Grabherr M."/>
            <person name="Forche A."/>
            <person name="Reedy J.L."/>
            <person name="Agrafioti I."/>
            <person name="Arnaud M.B."/>
            <person name="Bates S."/>
            <person name="Brown A.J."/>
            <person name="Brunke S."/>
            <person name="Costanzo M.C."/>
            <person name="Fitzpatrick D.A."/>
            <person name="de Groot P.W."/>
            <person name="Harris D."/>
            <person name="Hoyer L.L."/>
            <person name="Hube B."/>
            <person name="Klis F.M."/>
            <person name="Kodira C."/>
            <person name="Lennard N."/>
            <person name="Logue M.E."/>
            <person name="Martin R."/>
            <person name="Neiman A.M."/>
            <person name="Nikolaou E."/>
            <person name="Quail M.A."/>
            <person name="Quinn J."/>
            <person name="Santos M.C."/>
            <person name="Schmitzberger F.F."/>
            <person name="Sherlock G."/>
            <person name="Shah P."/>
            <person name="Silverstein K.A."/>
            <person name="Skrzypek M.S."/>
            <person name="Soll D."/>
            <person name="Staggs R."/>
            <person name="Stansfield I."/>
            <person name="Stumpf M.P."/>
            <person name="Sudbery P.E."/>
            <person name="Srikantha T."/>
            <person name="Zeng Q."/>
            <person name="Berman J."/>
            <person name="Berriman M."/>
            <person name="Heitman J."/>
            <person name="Gow N.A."/>
            <person name="Lorenz M.C."/>
            <person name="Birren B.W."/>
            <person name="Kellis M."/>
            <person name="Cuomo C.A."/>
        </authorList>
    </citation>
    <scope>NUCLEOTIDE SEQUENCE [LARGE SCALE GENOMIC DNA]</scope>
    <source>
        <strain evidence="9 10">WO-1</strain>
    </source>
</reference>
<dbReference type="PANTHER" id="PTHR23003">
    <property type="entry name" value="RNA RECOGNITION MOTIF RRM DOMAIN CONTAINING PROTEIN"/>
    <property type="match status" value="1"/>
</dbReference>
<evidence type="ECO:0000256" key="4">
    <source>
        <dbReference type="ARBA" id="ARBA00022884"/>
    </source>
</evidence>
<dbReference type="EMBL" id="CH672346">
    <property type="protein sequence ID" value="EEQ41839.1"/>
    <property type="molecule type" value="Genomic_DNA"/>
</dbReference>
<accession>C4YFQ0</accession>
<dbReference type="VEuPathDB" id="FungiDB:CAWG_00026"/>
<dbReference type="Pfam" id="PF00076">
    <property type="entry name" value="RRM_1"/>
    <property type="match status" value="1"/>
</dbReference>
<dbReference type="GO" id="GO:0003729">
    <property type="term" value="F:mRNA binding"/>
    <property type="evidence" value="ECO:0007669"/>
    <property type="project" value="TreeGrafter"/>
</dbReference>
<feature type="domain" description="RRM" evidence="8">
    <location>
        <begin position="54"/>
        <end position="124"/>
    </location>
</feature>
<dbReference type="OMA" id="AQFTKHF"/>
<keyword evidence="3" id="KW-0677">Repeat</keyword>
<sequence length="331" mass="37668">VCEKQQQKKRYFLSARRHFQRKKISSHLTFSSCFFNSLNRSINQKMDGPVEVTKQLFVRPLRNDVTREEVQDHFSRAAPVVEVRLMEGYAFVTFENEDDAKQALELLNDAEFNGEKLQIEFAKERREDTRGKYRLLITNLAEGTAWQDIKDFVREKTDSQPSYVKVFTNFDNGETTCSMQFQSREDLDRAIPLLDKAVFRDITIGAEEDTSPYIPPPPRGRGGFRGRGRGGFDRGFRGGRGGYDRYDRGGFRGGRGGFDRGFDRGGFRGGRGGYDRGGFRGGRGGFDRGGFRGGRGGFRGGRGGYDRGGYDRDNFNDRGGSYDRERSPTRF</sequence>
<evidence type="ECO:0000256" key="5">
    <source>
        <dbReference type="ARBA" id="ARBA00023242"/>
    </source>
</evidence>
<keyword evidence="5" id="KW-0539">Nucleus</keyword>
<dbReference type="OrthoDB" id="1099063at2759"/>
<feature type="compositionally biased region" description="Basic and acidic residues" evidence="7">
    <location>
        <begin position="304"/>
        <end position="331"/>
    </location>
</feature>
<evidence type="ECO:0000256" key="7">
    <source>
        <dbReference type="SAM" id="MobiDB-lite"/>
    </source>
</evidence>
<evidence type="ECO:0000256" key="6">
    <source>
        <dbReference type="PROSITE-ProRule" id="PRU00176"/>
    </source>
</evidence>
<dbReference type="HOGENOM" id="CLU_054994_0_0_1"/>
<proteinExistence type="predicted"/>
<dbReference type="AlphaFoldDB" id="C4YFQ0"/>
<dbReference type="InterPro" id="IPR000504">
    <property type="entry name" value="RRM_dom"/>
</dbReference>
<feature type="non-terminal residue" evidence="9">
    <location>
        <position position="1"/>
    </location>
</feature>
<evidence type="ECO:0000256" key="2">
    <source>
        <dbReference type="ARBA" id="ARBA00022664"/>
    </source>
</evidence>
<dbReference type="InterPro" id="IPR050374">
    <property type="entry name" value="RRT5_SRSF_SR"/>
</dbReference>